<evidence type="ECO:0000313" key="1">
    <source>
        <dbReference type="EMBL" id="TGY95579.1"/>
    </source>
</evidence>
<gene>
    <name evidence="1" type="ORF">E5329_14250</name>
</gene>
<keyword evidence="2" id="KW-1185">Reference proteome</keyword>
<name>A0AC61RUP5_9FIRM</name>
<proteinExistence type="predicted"/>
<dbReference type="Proteomes" id="UP000304953">
    <property type="component" value="Unassembled WGS sequence"/>
</dbReference>
<dbReference type="EMBL" id="SRYA01000027">
    <property type="protein sequence ID" value="TGY95579.1"/>
    <property type="molecule type" value="Genomic_DNA"/>
</dbReference>
<evidence type="ECO:0000313" key="2">
    <source>
        <dbReference type="Proteomes" id="UP000304953"/>
    </source>
</evidence>
<sequence length="368" mass="41279">MKKIKQYLVAFILAAVFIGTAAYPKDVYAKWEMPEGAALEPIVFGKVTTQTDKVRVYVYDNTTLKITSDAETIFQKTYKCEGKKTVRLPLQKAHVKLKFTLTTKDGVVGPAIVKTVKDDGMISKKAVSASLKKPIVAGNITDKSTSVKVYAKKGDTLYIQNGAKILKKVKYRKSGYQKCPIIKQKAETKLTFYTANKTDRSAYVIKEVKDVTPPKKPKVSFPFDNDYSWIDVEGEIGCDVYVRQNSKKKIGKWKYMGTLDGMNLGFHVDDLPNITSINVGDTFSIRLVDDAGNKSEIATTEEAKGDWHPIVEGREMKRNTLSLETLEWLEWYEGLSDEEKDAVSYEPSELSENIMTRSDSTDTVDANP</sequence>
<organism evidence="1 2">
    <name type="scientific">Petralouisia muris</name>
    <dbReference type="NCBI Taxonomy" id="3032872"/>
    <lineage>
        <taxon>Bacteria</taxon>
        <taxon>Bacillati</taxon>
        <taxon>Bacillota</taxon>
        <taxon>Clostridia</taxon>
        <taxon>Lachnospirales</taxon>
        <taxon>Lachnospiraceae</taxon>
        <taxon>Petralouisia</taxon>
    </lineage>
</organism>
<accession>A0AC61RUP5</accession>
<protein>
    <submittedName>
        <fullName evidence="1">Uncharacterized protein</fullName>
    </submittedName>
</protein>
<comment type="caution">
    <text evidence="1">The sequence shown here is derived from an EMBL/GenBank/DDBJ whole genome shotgun (WGS) entry which is preliminary data.</text>
</comment>
<reference evidence="1" key="1">
    <citation type="submission" date="2019-04" db="EMBL/GenBank/DDBJ databases">
        <title>Microbes associate with the intestines of laboratory mice.</title>
        <authorList>
            <person name="Navarre W."/>
            <person name="Wong E."/>
            <person name="Huang K."/>
            <person name="Tropini C."/>
            <person name="Ng K."/>
            <person name="Yu B."/>
        </authorList>
    </citation>
    <scope>NUCLEOTIDE SEQUENCE</scope>
    <source>
        <strain evidence="1">NM01_1-7b</strain>
    </source>
</reference>